<evidence type="ECO:0000313" key="2">
    <source>
        <dbReference type="Proteomes" id="UP000257109"/>
    </source>
</evidence>
<organism evidence="1 2">
    <name type="scientific">Mucuna pruriens</name>
    <name type="common">Velvet bean</name>
    <name type="synonym">Dolichos pruriens</name>
    <dbReference type="NCBI Taxonomy" id="157652"/>
    <lineage>
        <taxon>Eukaryota</taxon>
        <taxon>Viridiplantae</taxon>
        <taxon>Streptophyta</taxon>
        <taxon>Embryophyta</taxon>
        <taxon>Tracheophyta</taxon>
        <taxon>Spermatophyta</taxon>
        <taxon>Magnoliopsida</taxon>
        <taxon>eudicotyledons</taxon>
        <taxon>Gunneridae</taxon>
        <taxon>Pentapetalae</taxon>
        <taxon>rosids</taxon>
        <taxon>fabids</taxon>
        <taxon>Fabales</taxon>
        <taxon>Fabaceae</taxon>
        <taxon>Papilionoideae</taxon>
        <taxon>50 kb inversion clade</taxon>
        <taxon>NPAAA clade</taxon>
        <taxon>indigoferoid/millettioid clade</taxon>
        <taxon>Phaseoleae</taxon>
        <taxon>Mucuna</taxon>
    </lineage>
</organism>
<evidence type="ECO:0000313" key="1">
    <source>
        <dbReference type="EMBL" id="RDX96429.1"/>
    </source>
</evidence>
<accession>A0A371H0W8</accession>
<reference evidence="1" key="1">
    <citation type="submission" date="2018-05" db="EMBL/GenBank/DDBJ databases">
        <title>Draft genome of Mucuna pruriens seed.</title>
        <authorList>
            <person name="Nnadi N.E."/>
            <person name="Vos R."/>
            <person name="Hasami M.H."/>
            <person name="Devisetty U.K."/>
            <person name="Aguiy J.C."/>
        </authorList>
    </citation>
    <scope>NUCLEOTIDE SEQUENCE [LARGE SCALE GENOMIC DNA]</scope>
    <source>
        <strain evidence="1">JCA_2017</strain>
    </source>
</reference>
<gene>
    <name evidence="1" type="ORF">CR513_20912</name>
</gene>
<comment type="caution">
    <text evidence="1">The sequence shown here is derived from an EMBL/GenBank/DDBJ whole genome shotgun (WGS) entry which is preliminary data.</text>
</comment>
<dbReference type="OrthoDB" id="1736143at2759"/>
<feature type="non-terminal residue" evidence="1">
    <location>
        <position position="1"/>
    </location>
</feature>
<keyword evidence="2" id="KW-1185">Reference proteome</keyword>
<proteinExistence type="predicted"/>
<dbReference type="Proteomes" id="UP000257109">
    <property type="component" value="Unassembled WGS sequence"/>
</dbReference>
<dbReference type="PANTHER" id="PTHR32108">
    <property type="entry name" value="DNA-DIRECTED RNA POLYMERASE SUBUNIT ALPHA"/>
    <property type="match status" value="1"/>
</dbReference>
<dbReference type="PANTHER" id="PTHR32108:SF9">
    <property type="entry name" value="REVERSE TRANSCRIPTASE RNASE H-LIKE DOMAIN-CONTAINING PROTEIN"/>
    <property type="match status" value="1"/>
</dbReference>
<name>A0A371H0W8_MUCPR</name>
<protein>
    <submittedName>
        <fullName evidence="1">Uncharacterized protein</fullName>
    </submittedName>
</protein>
<sequence length="129" mass="14439">MKILNEAHVTHNISLNKFGSIIDNITTNNYITFTNDKVPIEGREHNKALHISIKHKLIIIFGEENLLVSKLSTTHYIEAAKEALETSFQSLEIMGTTYVEILPKKPQFSNATMMIVKIIISGGYQSGHG</sequence>
<dbReference type="AlphaFoldDB" id="A0A371H0W8"/>
<dbReference type="EMBL" id="QJKJ01003889">
    <property type="protein sequence ID" value="RDX96429.1"/>
    <property type="molecule type" value="Genomic_DNA"/>
</dbReference>